<dbReference type="PANTHER" id="PTHR48111:SF69">
    <property type="entry name" value="RESPONSE REGULATOR RECEIVER"/>
    <property type="match status" value="1"/>
</dbReference>
<accession>A0ABT2XEE7</accession>
<dbReference type="InterPro" id="IPR007492">
    <property type="entry name" value="LytTR_DNA-bd_dom"/>
</dbReference>
<keyword evidence="2 6" id="KW-0238">DNA-binding</keyword>
<feature type="modified residue" description="4-aspartylphosphate" evidence="3">
    <location>
        <position position="56"/>
    </location>
</feature>
<evidence type="ECO:0000313" key="7">
    <source>
        <dbReference type="Proteomes" id="UP001208054"/>
    </source>
</evidence>
<dbReference type="Pfam" id="PF00072">
    <property type="entry name" value="Response_reg"/>
    <property type="match status" value="1"/>
</dbReference>
<evidence type="ECO:0000256" key="2">
    <source>
        <dbReference type="ARBA" id="ARBA00023125"/>
    </source>
</evidence>
<dbReference type="InterPro" id="IPR039420">
    <property type="entry name" value="WalR-like"/>
</dbReference>
<comment type="caution">
    <text evidence="6">The sequence shown here is derived from an EMBL/GenBank/DDBJ whole genome shotgun (WGS) entry which is preliminary data.</text>
</comment>
<evidence type="ECO:0000259" key="4">
    <source>
        <dbReference type="PROSITE" id="PS50110"/>
    </source>
</evidence>
<keyword evidence="7" id="KW-1185">Reference proteome</keyword>
<evidence type="ECO:0000259" key="5">
    <source>
        <dbReference type="PROSITE" id="PS50930"/>
    </source>
</evidence>
<dbReference type="GO" id="GO:0003677">
    <property type="term" value="F:DNA binding"/>
    <property type="evidence" value="ECO:0007669"/>
    <property type="project" value="UniProtKB-KW"/>
</dbReference>
<dbReference type="PANTHER" id="PTHR48111">
    <property type="entry name" value="REGULATOR OF RPOS"/>
    <property type="match status" value="1"/>
</dbReference>
<dbReference type="RefSeq" id="WP_197610209.1">
    <property type="nucleotide sequence ID" value="NZ_JAHWBK010000004.1"/>
</dbReference>
<organism evidence="6 7">
    <name type="scientific">Stenotrophomonas riyadhensis</name>
    <dbReference type="NCBI Taxonomy" id="2859893"/>
    <lineage>
        <taxon>Bacteria</taxon>
        <taxon>Pseudomonadati</taxon>
        <taxon>Pseudomonadota</taxon>
        <taxon>Gammaproteobacteria</taxon>
        <taxon>Lysobacterales</taxon>
        <taxon>Lysobacteraceae</taxon>
        <taxon>Stenotrophomonas</taxon>
    </lineage>
</organism>
<dbReference type="Proteomes" id="UP001208054">
    <property type="component" value="Unassembled WGS sequence"/>
</dbReference>
<evidence type="ECO:0000313" key="6">
    <source>
        <dbReference type="EMBL" id="MCV0324317.1"/>
    </source>
</evidence>
<dbReference type="PROSITE" id="PS50930">
    <property type="entry name" value="HTH_LYTTR"/>
    <property type="match status" value="1"/>
</dbReference>
<dbReference type="InterPro" id="IPR011006">
    <property type="entry name" value="CheY-like_superfamily"/>
</dbReference>
<dbReference type="SMART" id="SM00850">
    <property type="entry name" value="LytTR"/>
    <property type="match status" value="1"/>
</dbReference>
<evidence type="ECO:0000256" key="1">
    <source>
        <dbReference type="ARBA" id="ARBA00023012"/>
    </source>
</evidence>
<protein>
    <submittedName>
        <fullName evidence="6">LytTR family DNA-binding domain-containing protein</fullName>
    </submittedName>
</protein>
<keyword evidence="3" id="KW-0597">Phosphoprotein</keyword>
<sequence>MIATALIADDEPLLRQALAAQLAQAWPQLQVVAQARNGREALQAFETLQPQVCFLDIHMPGLSGIDVAARIARRAQVVFVTAYDAYAVQAFAQGALDYLVKPVDAERLRDTVQRLQQRLQQPPPLQDLQRQLQQLAERLSLPAPTPLRWLHAQVGNVLRVIPCSAVDFLRADSKYTQVGWRDDDGRPGEAVIALPLKDLVQQLDPDSFVQVHRSAVVNRHAVKLLVRGDNETAQLHLRGRDEVLPVSRRYLGAFRAM</sequence>
<proteinExistence type="predicted"/>
<dbReference type="PROSITE" id="PS50110">
    <property type="entry name" value="RESPONSE_REGULATORY"/>
    <property type="match status" value="1"/>
</dbReference>
<keyword evidence="1" id="KW-0902">Two-component regulatory system</keyword>
<reference evidence="6 7" key="1">
    <citation type="submission" date="2021-07" db="EMBL/GenBank/DDBJ databases">
        <title>Clinical implication of Pseudomonas aeruginosa: further insight on the antimicrobial resistance.</title>
        <authorList>
            <person name="Macori G."/>
            <person name="Fanning S."/>
            <person name="Alqahtani A."/>
        </authorList>
    </citation>
    <scope>NUCLEOTIDE SEQUENCE [LARGE SCALE GENOMIC DNA]</scope>
    <source>
        <strain evidence="6 7">CFS3442</strain>
    </source>
</reference>
<dbReference type="Gene3D" id="2.40.50.1020">
    <property type="entry name" value="LytTr DNA-binding domain"/>
    <property type="match status" value="1"/>
</dbReference>
<dbReference type="EMBL" id="JAHWBK010000004">
    <property type="protein sequence ID" value="MCV0324317.1"/>
    <property type="molecule type" value="Genomic_DNA"/>
</dbReference>
<dbReference type="InterPro" id="IPR001789">
    <property type="entry name" value="Sig_transdc_resp-reg_receiver"/>
</dbReference>
<dbReference type="Pfam" id="PF04397">
    <property type="entry name" value="LytTR"/>
    <property type="match status" value="1"/>
</dbReference>
<gene>
    <name evidence="6" type="ORF">KYJ44_08295</name>
</gene>
<dbReference type="SMART" id="SM00448">
    <property type="entry name" value="REC"/>
    <property type="match status" value="1"/>
</dbReference>
<feature type="domain" description="HTH LytTR-type" evidence="5">
    <location>
        <begin position="188"/>
        <end position="257"/>
    </location>
</feature>
<evidence type="ECO:0000256" key="3">
    <source>
        <dbReference type="PROSITE-ProRule" id="PRU00169"/>
    </source>
</evidence>
<feature type="domain" description="Response regulatory" evidence="4">
    <location>
        <begin position="4"/>
        <end position="116"/>
    </location>
</feature>
<dbReference type="SUPFAM" id="SSF52172">
    <property type="entry name" value="CheY-like"/>
    <property type="match status" value="1"/>
</dbReference>
<name>A0ABT2XEE7_9GAMM</name>
<dbReference type="Gene3D" id="3.40.50.2300">
    <property type="match status" value="1"/>
</dbReference>